<evidence type="ECO:0008006" key="6">
    <source>
        <dbReference type="Google" id="ProtNLM"/>
    </source>
</evidence>
<gene>
    <name evidence="2" type="ORF">GPM918_LOCUS37135</name>
    <name evidence="1" type="ORF">OVA965_LOCUS27363</name>
    <name evidence="4" type="ORF">SRO942_LOCUS37896</name>
    <name evidence="3" type="ORF">TMI583_LOCUS28106</name>
</gene>
<reference evidence="2" key="1">
    <citation type="submission" date="2021-02" db="EMBL/GenBank/DDBJ databases">
        <authorList>
            <person name="Nowell W R."/>
        </authorList>
    </citation>
    <scope>NUCLEOTIDE SEQUENCE</scope>
</reference>
<dbReference type="EMBL" id="CAJOBC010088729">
    <property type="protein sequence ID" value="CAF4372221.1"/>
    <property type="molecule type" value="Genomic_DNA"/>
</dbReference>
<evidence type="ECO:0000313" key="4">
    <source>
        <dbReference type="EMBL" id="CAF4372221.1"/>
    </source>
</evidence>
<dbReference type="EMBL" id="CAJOBA010039595">
    <property type="protein sequence ID" value="CAF4080007.1"/>
    <property type="molecule type" value="Genomic_DNA"/>
</dbReference>
<evidence type="ECO:0000313" key="1">
    <source>
        <dbReference type="EMBL" id="CAF1274915.1"/>
    </source>
</evidence>
<protein>
    <recommendedName>
        <fullName evidence="6">DDE Tnp4 domain-containing protein</fullName>
    </recommendedName>
</protein>
<dbReference type="Proteomes" id="UP000677228">
    <property type="component" value="Unassembled WGS sequence"/>
</dbReference>
<dbReference type="OrthoDB" id="5983017at2759"/>
<organism evidence="2 5">
    <name type="scientific">Didymodactylos carnosus</name>
    <dbReference type="NCBI Taxonomy" id="1234261"/>
    <lineage>
        <taxon>Eukaryota</taxon>
        <taxon>Metazoa</taxon>
        <taxon>Spiralia</taxon>
        <taxon>Gnathifera</taxon>
        <taxon>Rotifera</taxon>
        <taxon>Eurotatoria</taxon>
        <taxon>Bdelloidea</taxon>
        <taxon>Philodinida</taxon>
        <taxon>Philodinidae</taxon>
        <taxon>Didymodactylos</taxon>
    </lineage>
</organism>
<dbReference type="EMBL" id="CAJNOK010018035">
    <property type="protein sequence ID" value="CAF1274915.1"/>
    <property type="molecule type" value="Genomic_DNA"/>
</dbReference>
<sequence length="251" mass="29330">MEQFTLLESCNFVQEQINDGIRHVISIVRRKRYLRARWISLTTQILLILRRKLAPRTWIKIKNDAFWTSVVSGMSAKEFKDNFRFNQTTFYHILRAVEPFLNRQDTIMRKAVLIEKRVVVALYTLSSTAKFRTIANLFGIDKSTVLELLYDFVNVINDVILPQAIQYPTSLTETTEMINGFWQNWNYPQCIGVVDGCHIPIYPPSEYASDYYNYKGWSSIILLVSNLFITLSFASSEVFYLERLLTMFSSV</sequence>
<comment type="caution">
    <text evidence="2">The sequence shown here is derived from an EMBL/GenBank/DDBJ whole genome shotgun (WGS) entry which is preliminary data.</text>
</comment>
<keyword evidence="5" id="KW-1185">Reference proteome</keyword>
<evidence type="ECO:0000313" key="3">
    <source>
        <dbReference type="EMBL" id="CAF4080007.1"/>
    </source>
</evidence>
<name>A0A815TZC4_9BILA</name>
<accession>A0A815TZC4</accession>
<proteinExistence type="predicted"/>
<dbReference type="AlphaFoldDB" id="A0A815TZC4"/>
<evidence type="ECO:0000313" key="5">
    <source>
        <dbReference type="Proteomes" id="UP000663829"/>
    </source>
</evidence>
<dbReference type="Proteomes" id="UP000663829">
    <property type="component" value="Unassembled WGS sequence"/>
</dbReference>
<evidence type="ECO:0000313" key="2">
    <source>
        <dbReference type="EMBL" id="CAF1511533.1"/>
    </source>
</evidence>
<dbReference type="Proteomes" id="UP000682733">
    <property type="component" value="Unassembled WGS sequence"/>
</dbReference>
<dbReference type="EMBL" id="CAJNOQ010023187">
    <property type="protein sequence ID" value="CAF1511533.1"/>
    <property type="molecule type" value="Genomic_DNA"/>
</dbReference>
<dbReference type="Proteomes" id="UP000681722">
    <property type="component" value="Unassembled WGS sequence"/>
</dbReference>